<comment type="caution">
    <text evidence="2">The sequence shown here is derived from an EMBL/GenBank/DDBJ whole genome shotgun (WGS) entry which is preliminary data.</text>
</comment>
<dbReference type="EMBL" id="QMQX01000233">
    <property type="protein sequence ID" value="RLE48903.1"/>
    <property type="molecule type" value="Genomic_DNA"/>
</dbReference>
<proteinExistence type="predicted"/>
<reference evidence="2 3" key="1">
    <citation type="submission" date="2018-06" db="EMBL/GenBank/DDBJ databases">
        <title>Extensive metabolic versatility and redundancy in microbially diverse, dynamic hydrothermal sediments.</title>
        <authorList>
            <person name="Dombrowski N."/>
            <person name="Teske A."/>
            <person name="Baker B.J."/>
        </authorList>
    </citation>
    <scope>NUCLEOTIDE SEQUENCE [LARGE SCALE GENOMIC DNA]</scope>
    <source>
        <strain evidence="2">B34_G17</strain>
    </source>
</reference>
<feature type="coiled-coil region" evidence="1">
    <location>
        <begin position="217"/>
        <end position="248"/>
    </location>
</feature>
<evidence type="ECO:0008006" key="4">
    <source>
        <dbReference type="Google" id="ProtNLM"/>
    </source>
</evidence>
<name>A0A497END0_9CREN</name>
<keyword evidence="1" id="KW-0175">Coiled coil</keyword>
<organism evidence="2 3">
    <name type="scientific">Thermoproteota archaeon</name>
    <dbReference type="NCBI Taxonomy" id="2056631"/>
    <lineage>
        <taxon>Archaea</taxon>
        <taxon>Thermoproteota</taxon>
    </lineage>
</organism>
<gene>
    <name evidence="2" type="ORF">DRJ33_08650</name>
</gene>
<dbReference type="Proteomes" id="UP000272051">
    <property type="component" value="Unassembled WGS sequence"/>
</dbReference>
<evidence type="ECO:0000313" key="2">
    <source>
        <dbReference type="EMBL" id="RLE48903.1"/>
    </source>
</evidence>
<dbReference type="Gene3D" id="3.40.50.10900">
    <property type="entry name" value="PAC-like subunit"/>
    <property type="match status" value="1"/>
</dbReference>
<sequence>MSVKFKFIRDVKAEKPYMLVGFPGIAYVAKVAADYLIEKLDAELFAEVYSHSFPSFVIVRDDGVIEPLKVELYYSNSNGKDMVLVTGNTQPATPEGQHELVDAIVNEVFKRYGISKVYAMAAYVVERRSGEPKVYGAVTDDAVLKSLERHGVIPMSGGSISGANGIILSYAKALEIPGACLLSETEAYTYYGYVADVKAAEALLKVVTSIVGISIDMADIEARAKEFEEMLRRFKEAEEKALKELQERTWYRGPTYIR</sequence>
<dbReference type="SUPFAM" id="SSF159659">
    <property type="entry name" value="Cgl1923-like"/>
    <property type="match status" value="1"/>
</dbReference>
<protein>
    <recommendedName>
        <fullName evidence="4">Proteasome assembly chaperone family protein</fullName>
    </recommendedName>
</protein>
<dbReference type="AlphaFoldDB" id="A0A497END0"/>
<dbReference type="InterPro" id="IPR019151">
    <property type="entry name" value="Proteasome_assmbl_chaperone_2"/>
</dbReference>
<evidence type="ECO:0000256" key="1">
    <source>
        <dbReference type="SAM" id="Coils"/>
    </source>
</evidence>
<dbReference type="Pfam" id="PF09754">
    <property type="entry name" value="PAC2"/>
    <property type="match status" value="1"/>
</dbReference>
<dbReference type="InterPro" id="IPR038389">
    <property type="entry name" value="PSMG2_sf"/>
</dbReference>
<evidence type="ECO:0000313" key="3">
    <source>
        <dbReference type="Proteomes" id="UP000272051"/>
    </source>
</evidence>
<accession>A0A497END0</accession>
<dbReference type="PANTHER" id="PTHR35610">
    <property type="entry name" value="3-ISOPROPYLMALATE DEHYDRATASE-RELATED"/>
    <property type="match status" value="1"/>
</dbReference>
<dbReference type="PANTHER" id="PTHR35610:SF7">
    <property type="entry name" value="3-ISOPROPYLMALATE DEHYDRATASE"/>
    <property type="match status" value="1"/>
</dbReference>